<sequence>MDDEFCHEMIRARLRLAGTSFSDIARELGKTPASVSLVSQGHRRSQKIQRAIAEKLDTTPENIWPDRYEQEGTMKN</sequence>
<evidence type="ECO:0000313" key="6">
    <source>
        <dbReference type="EMBL" id="SHL82926.1"/>
    </source>
</evidence>
<dbReference type="InterPro" id="IPR038722">
    <property type="entry name" value="Ner_HTH_dom"/>
</dbReference>
<protein>
    <submittedName>
        <fullName evidence="6">Transcriptional regulator, Nlp family</fullName>
    </submittedName>
</protein>
<keyword evidence="7" id="KW-1185">Reference proteome</keyword>
<evidence type="ECO:0000256" key="3">
    <source>
        <dbReference type="ARBA" id="ARBA00023125"/>
    </source>
</evidence>
<keyword evidence="2" id="KW-0805">Transcription regulation</keyword>
<evidence type="ECO:0000256" key="1">
    <source>
        <dbReference type="ARBA" id="ARBA00006157"/>
    </source>
</evidence>
<accession>A0A1M7DTY8</accession>
<dbReference type="Proteomes" id="UP000184444">
    <property type="component" value="Unassembled WGS sequence"/>
</dbReference>
<dbReference type="AlphaFoldDB" id="A0A1M7DTY8"/>
<dbReference type="Gene3D" id="1.10.260.40">
    <property type="entry name" value="lambda repressor-like DNA-binding domains"/>
    <property type="match status" value="1"/>
</dbReference>
<organism evidence="6 7">
    <name type="scientific">Paracoccus solventivorans</name>
    <dbReference type="NCBI Taxonomy" id="53463"/>
    <lineage>
        <taxon>Bacteria</taxon>
        <taxon>Pseudomonadati</taxon>
        <taxon>Pseudomonadota</taxon>
        <taxon>Alphaproteobacteria</taxon>
        <taxon>Rhodobacterales</taxon>
        <taxon>Paracoccaceae</taxon>
        <taxon>Paracoccus</taxon>
    </lineage>
</organism>
<reference evidence="7" key="1">
    <citation type="submission" date="2016-11" db="EMBL/GenBank/DDBJ databases">
        <authorList>
            <person name="Varghese N."/>
            <person name="Submissions S."/>
        </authorList>
    </citation>
    <scope>NUCLEOTIDE SEQUENCE [LARGE SCALE GENOMIC DNA]</scope>
    <source>
        <strain evidence="7">DSM 6637</strain>
    </source>
</reference>
<dbReference type="InterPro" id="IPR010982">
    <property type="entry name" value="Lambda_DNA-bd_dom_sf"/>
</dbReference>
<keyword evidence="3" id="KW-0238">DNA-binding</keyword>
<evidence type="ECO:0000259" key="5">
    <source>
        <dbReference type="Pfam" id="PF13693"/>
    </source>
</evidence>
<keyword evidence="4" id="KW-0804">Transcription</keyword>
<dbReference type="EMBL" id="FRCK01000001">
    <property type="protein sequence ID" value="SHL82926.1"/>
    <property type="molecule type" value="Genomic_DNA"/>
</dbReference>
<evidence type="ECO:0000313" key="7">
    <source>
        <dbReference type="Proteomes" id="UP000184444"/>
    </source>
</evidence>
<gene>
    <name evidence="6" type="ORF">SAMN05444389_101565</name>
</gene>
<dbReference type="STRING" id="53463.SAMN05444389_101565"/>
<comment type="similarity">
    <text evidence="1">Belongs to the ner transcriptional regulatory family.</text>
</comment>
<evidence type="ECO:0000256" key="2">
    <source>
        <dbReference type="ARBA" id="ARBA00023015"/>
    </source>
</evidence>
<proteinExistence type="inferred from homology"/>
<name>A0A1M7DTY8_9RHOB</name>
<dbReference type="GO" id="GO:0003677">
    <property type="term" value="F:DNA binding"/>
    <property type="evidence" value="ECO:0007669"/>
    <property type="project" value="UniProtKB-KW"/>
</dbReference>
<dbReference type="RefSeq" id="WP_073061636.1">
    <property type="nucleotide sequence ID" value="NZ_FRCK01000001.1"/>
</dbReference>
<evidence type="ECO:0000256" key="4">
    <source>
        <dbReference type="ARBA" id="ARBA00023163"/>
    </source>
</evidence>
<feature type="domain" description="Ner winged helix-turn-helix DNA-binding" evidence="5">
    <location>
        <begin position="8"/>
        <end position="73"/>
    </location>
</feature>
<dbReference type="OrthoDB" id="5405994at2"/>
<dbReference type="SUPFAM" id="SSF47413">
    <property type="entry name" value="lambda repressor-like DNA-binding domains"/>
    <property type="match status" value="1"/>
</dbReference>
<dbReference type="Pfam" id="PF13693">
    <property type="entry name" value="HTH_35"/>
    <property type="match status" value="1"/>
</dbReference>